<dbReference type="AlphaFoldDB" id="A0AAN0IDT0"/>
<dbReference type="GeneID" id="100632410"/>
<dbReference type="Proteomes" id="UP000007879">
    <property type="component" value="Unassembled WGS sequence"/>
</dbReference>
<accession>A0AAN0IDT0</accession>
<reference evidence="9" key="1">
    <citation type="journal article" date="2010" name="Nature">
        <title>The Amphimedon queenslandica genome and the evolution of animal complexity.</title>
        <authorList>
            <person name="Srivastava M."/>
            <person name="Simakov O."/>
            <person name="Chapman J."/>
            <person name="Fahey B."/>
            <person name="Gauthier M.E."/>
            <person name="Mitros T."/>
            <person name="Richards G.S."/>
            <person name="Conaco C."/>
            <person name="Dacre M."/>
            <person name="Hellsten U."/>
            <person name="Larroux C."/>
            <person name="Putnam N.H."/>
            <person name="Stanke M."/>
            <person name="Adamska M."/>
            <person name="Darling A."/>
            <person name="Degnan S.M."/>
            <person name="Oakley T.H."/>
            <person name="Plachetzki D.C."/>
            <person name="Zhai Y."/>
            <person name="Adamski M."/>
            <person name="Calcino A."/>
            <person name="Cummins S.F."/>
            <person name="Goodstein D.M."/>
            <person name="Harris C."/>
            <person name="Jackson D.J."/>
            <person name="Leys S.P."/>
            <person name="Shu S."/>
            <person name="Woodcroft B.J."/>
            <person name="Vervoort M."/>
            <person name="Kosik K.S."/>
            <person name="Manning G."/>
            <person name="Degnan B.M."/>
            <person name="Rokhsar D.S."/>
        </authorList>
    </citation>
    <scope>NUCLEOTIDE SEQUENCE [LARGE SCALE GENOMIC DNA]</scope>
</reference>
<feature type="transmembrane region" description="Helical" evidence="7">
    <location>
        <begin position="110"/>
        <end position="143"/>
    </location>
</feature>
<proteinExistence type="inferred from homology"/>
<comment type="subcellular location">
    <subcellularLocation>
        <location evidence="2">Cytoplasmic vesicle</location>
        <location evidence="2">Secretory vesicle</location>
        <location evidence="2">Synaptic vesicle</location>
    </subcellularLocation>
    <subcellularLocation>
        <location evidence="1 7">Membrane</location>
        <topology evidence="1 7">Multi-pass membrane protein</topology>
    </subcellularLocation>
</comment>
<dbReference type="GO" id="GO:0005794">
    <property type="term" value="C:Golgi apparatus"/>
    <property type="evidence" value="ECO:0007669"/>
    <property type="project" value="TreeGrafter"/>
</dbReference>
<evidence type="ECO:0000313" key="9">
    <source>
        <dbReference type="Proteomes" id="UP000007879"/>
    </source>
</evidence>
<sequence length="226" mass="24532">MARSNWESFSRNMSVAPGLVPPQSKGGDSFESFTLITTTDEVSSGGTGGDGGGGTGYFMDKLKAGKEWFQNKHSGSRSWGQFFNFRRLSRPSGVGEATTRLFANVKHYYINYLFVFLALTVYCVISNPILLIALALCVLTYWFVSIKNKGENVKILGRLFSPAEVYTALGIIAIPVFYIAGAGSTIFWIVGASVVLILVHAIAMVPLSGVTTDEEMGIIMEDITIS</sequence>
<evidence type="ECO:0000256" key="3">
    <source>
        <dbReference type="ARBA" id="ARBA00006483"/>
    </source>
</evidence>
<feature type="transmembrane region" description="Helical" evidence="7">
    <location>
        <begin position="186"/>
        <end position="210"/>
    </location>
</feature>
<comment type="similarity">
    <text evidence="3 7">Belongs to the PRA1 family.</text>
</comment>
<evidence type="ECO:0000256" key="7">
    <source>
        <dbReference type="RuleBase" id="RU363107"/>
    </source>
</evidence>
<evidence type="ECO:0000256" key="1">
    <source>
        <dbReference type="ARBA" id="ARBA00004141"/>
    </source>
</evidence>
<dbReference type="RefSeq" id="XP_003386307.1">
    <property type="nucleotide sequence ID" value="XM_003386259.3"/>
</dbReference>
<evidence type="ECO:0000256" key="4">
    <source>
        <dbReference type="ARBA" id="ARBA00022692"/>
    </source>
</evidence>
<reference evidence="8" key="2">
    <citation type="submission" date="2024-06" db="UniProtKB">
        <authorList>
            <consortium name="EnsemblMetazoa"/>
        </authorList>
    </citation>
    <scope>IDENTIFICATION</scope>
</reference>
<evidence type="ECO:0000256" key="6">
    <source>
        <dbReference type="ARBA" id="ARBA00023136"/>
    </source>
</evidence>
<keyword evidence="6 7" id="KW-0472">Membrane</keyword>
<evidence type="ECO:0000256" key="5">
    <source>
        <dbReference type="ARBA" id="ARBA00022989"/>
    </source>
</evidence>
<dbReference type="EnsemblMetazoa" id="XM_003386259.3">
    <property type="protein sequence ID" value="XP_003386307.1"/>
    <property type="gene ID" value="LOC100632410"/>
</dbReference>
<name>A0AAN0IDT0_AMPQE</name>
<feature type="transmembrane region" description="Helical" evidence="7">
    <location>
        <begin position="155"/>
        <end position="180"/>
    </location>
</feature>
<keyword evidence="4 7" id="KW-0812">Transmembrane</keyword>
<evidence type="ECO:0000313" key="8">
    <source>
        <dbReference type="EnsemblMetazoa" id="XP_003386307.1"/>
    </source>
</evidence>
<dbReference type="Pfam" id="PF03208">
    <property type="entry name" value="PRA1"/>
    <property type="match status" value="1"/>
</dbReference>
<dbReference type="PANTHER" id="PTHR19317">
    <property type="entry name" value="PRENYLATED RAB ACCEPTOR 1-RELATED"/>
    <property type="match status" value="1"/>
</dbReference>
<dbReference type="PANTHER" id="PTHR19317:SF0">
    <property type="entry name" value="PRENYLATED RAB ACCEPTOR PROTEIN 1"/>
    <property type="match status" value="1"/>
</dbReference>
<dbReference type="GO" id="GO:0016020">
    <property type="term" value="C:membrane"/>
    <property type="evidence" value="ECO:0007669"/>
    <property type="project" value="UniProtKB-SubCell"/>
</dbReference>
<keyword evidence="5 7" id="KW-1133">Transmembrane helix</keyword>
<dbReference type="KEGG" id="aqu:100632410"/>
<evidence type="ECO:0000256" key="2">
    <source>
        <dbReference type="ARBA" id="ARBA00004234"/>
    </source>
</evidence>
<keyword evidence="9" id="KW-1185">Reference proteome</keyword>
<organism evidence="8 9">
    <name type="scientific">Amphimedon queenslandica</name>
    <name type="common">Sponge</name>
    <dbReference type="NCBI Taxonomy" id="400682"/>
    <lineage>
        <taxon>Eukaryota</taxon>
        <taxon>Metazoa</taxon>
        <taxon>Porifera</taxon>
        <taxon>Demospongiae</taxon>
        <taxon>Heteroscleromorpha</taxon>
        <taxon>Haplosclerida</taxon>
        <taxon>Niphatidae</taxon>
        <taxon>Amphimedon</taxon>
    </lineage>
</organism>
<dbReference type="InterPro" id="IPR004895">
    <property type="entry name" value="Prenylated_rab_accept_PRA1"/>
</dbReference>
<protein>
    <recommendedName>
        <fullName evidence="7">PRA1 family protein</fullName>
    </recommendedName>
</protein>